<dbReference type="SUPFAM" id="SSF49329">
    <property type="entry name" value="Cu,Zn superoxide dismutase-like"/>
    <property type="match status" value="1"/>
</dbReference>
<dbReference type="STRING" id="502779.C1GY17"/>
<comment type="subcellular location">
    <subcellularLocation>
        <location evidence="1">Cell envelope</location>
    </subcellularLocation>
    <subcellularLocation>
        <location evidence="2">Secreted</location>
    </subcellularLocation>
</comment>
<evidence type="ECO:0000256" key="2">
    <source>
        <dbReference type="ARBA" id="ARBA00004613"/>
    </source>
</evidence>
<keyword evidence="6" id="KW-0049">Antioxidant</keyword>
<dbReference type="eggNOG" id="ENOG502S5NX">
    <property type="taxonomic scope" value="Eukaryota"/>
</dbReference>
<evidence type="ECO:0000313" key="9">
    <source>
        <dbReference type="EMBL" id="EEH41408.1"/>
    </source>
</evidence>
<dbReference type="GO" id="GO:0004784">
    <property type="term" value="F:superoxide dismutase activity"/>
    <property type="evidence" value="ECO:0007669"/>
    <property type="project" value="UniProtKB-EC"/>
</dbReference>
<dbReference type="OrthoDB" id="159229at2759"/>
<dbReference type="OMA" id="FTYHIHV"/>
<dbReference type="EC" id="1.15.1.1" evidence="4"/>
<comment type="catalytic activity">
    <reaction evidence="7">
        <text>2 superoxide + 2 H(+) = H2O2 + O2</text>
        <dbReference type="Rhea" id="RHEA:20696"/>
        <dbReference type="ChEBI" id="CHEBI:15378"/>
        <dbReference type="ChEBI" id="CHEBI:15379"/>
        <dbReference type="ChEBI" id="CHEBI:16240"/>
        <dbReference type="ChEBI" id="CHEBI:18421"/>
        <dbReference type="EC" id="1.15.1.1"/>
    </reaction>
</comment>
<name>C1GY17_PARBA</name>
<evidence type="ECO:0000256" key="7">
    <source>
        <dbReference type="ARBA" id="ARBA00049204"/>
    </source>
</evidence>
<dbReference type="Gene3D" id="2.60.40.200">
    <property type="entry name" value="Superoxide dismutase, copper/zinc binding domain"/>
    <property type="match status" value="1"/>
</dbReference>
<organism evidence="9 10">
    <name type="scientific">Paracoccidioides lutzii (strain ATCC MYA-826 / Pb01)</name>
    <name type="common">Paracoccidioides brasiliensis</name>
    <dbReference type="NCBI Taxonomy" id="502779"/>
    <lineage>
        <taxon>Eukaryota</taxon>
        <taxon>Fungi</taxon>
        <taxon>Dikarya</taxon>
        <taxon>Ascomycota</taxon>
        <taxon>Pezizomycotina</taxon>
        <taxon>Eurotiomycetes</taxon>
        <taxon>Eurotiomycetidae</taxon>
        <taxon>Onygenales</taxon>
        <taxon>Ajellomycetaceae</taxon>
        <taxon>Paracoccidioides</taxon>
    </lineage>
</organism>
<dbReference type="FunFam" id="2.60.40.200:FF:000007">
    <property type="entry name" value="Cell surface Cu-only superoxide dismutase 5"/>
    <property type="match status" value="1"/>
</dbReference>
<keyword evidence="8" id="KW-0732">Signal</keyword>
<evidence type="ECO:0000256" key="3">
    <source>
        <dbReference type="ARBA" id="ARBA00010457"/>
    </source>
</evidence>
<evidence type="ECO:0000256" key="8">
    <source>
        <dbReference type="SAM" id="SignalP"/>
    </source>
</evidence>
<proteinExistence type="inferred from homology"/>
<keyword evidence="5" id="KW-0964">Secreted</keyword>
<protein>
    <recommendedName>
        <fullName evidence="4">superoxide dismutase</fullName>
        <ecNumber evidence="4">1.15.1.1</ecNumber>
    </recommendedName>
</protein>
<accession>C1GY17</accession>
<dbReference type="GO" id="GO:0005576">
    <property type="term" value="C:extracellular region"/>
    <property type="evidence" value="ECO:0007669"/>
    <property type="project" value="UniProtKB-SubCell"/>
</dbReference>
<evidence type="ECO:0000256" key="4">
    <source>
        <dbReference type="ARBA" id="ARBA00012682"/>
    </source>
</evidence>
<dbReference type="VEuPathDB" id="FungiDB:PAAG_02971"/>
<dbReference type="KEGG" id="pbl:PAAG_02971"/>
<reference evidence="9 10" key="1">
    <citation type="journal article" date="2011" name="PLoS Genet.">
        <title>Comparative genomic analysis of human fungal pathogens causing paracoccidioidomycosis.</title>
        <authorList>
            <person name="Desjardins C.A."/>
            <person name="Champion M.D."/>
            <person name="Holder J.W."/>
            <person name="Muszewska A."/>
            <person name="Goldberg J."/>
            <person name="Bailao A.M."/>
            <person name="Brigido M.M."/>
            <person name="Ferreira M.E."/>
            <person name="Garcia A.M."/>
            <person name="Grynberg M."/>
            <person name="Gujja S."/>
            <person name="Heiman D.I."/>
            <person name="Henn M.R."/>
            <person name="Kodira C.D."/>
            <person name="Leon-Narvaez H."/>
            <person name="Longo L.V."/>
            <person name="Ma L.J."/>
            <person name="Malavazi I."/>
            <person name="Matsuo A.L."/>
            <person name="Morais F.V."/>
            <person name="Pereira M."/>
            <person name="Rodriguez-Brito S."/>
            <person name="Sakthikumar S."/>
            <person name="Salem-Izacc S.M."/>
            <person name="Sykes S.M."/>
            <person name="Teixeira M.M."/>
            <person name="Vallejo M.C."/>
            <person name="Walter M.E."/>
            <person name="Yandava C."/>
            <person name="Young S."/>
            <person name="Zeng Q."/>
            <person name="Zucker J."/>
            <person name="Felipe M.S."/>
            <person name="Goldman G.H."/>
            <person name="Haas B.J."/>
            <person name="McEwen J.G."/>
            <person name="Nino-Vega G."/>
            <person name="Puccia R."/>
            <person name="San-Blas G."/>
            <person name="Soares C.M."/>
            <person name="Birren B.W."/>
            <person name="Cuomo C.A."/>
        </authorList>
    </citation>
    <scope>NUCLEOTIDE SEQUENCE [LARGE SCALE GENOMIC DNA]</scope>
    <source>
        <strain evidence="10">ATCC MYA-826 / Pb01</strain>
    </source>
</reference>
<sequence>MKPTFSILACSLGFALRATAQVMMEAVTTENNPMNAMYQMKLMDRNDTTVRGIVNITSGPGGLGVMYSCRFWGFPNETENGPFPWHVHDQPVSSDGNCNSTLAHLDLIDRGEFPPCNASNPKTCQEGDMSGKYGNITNASGGNVYEVTFIDNFTSLTDGLGAFVGNRSMVVHYRNSSRINCGNITLASINGTAVPTPSASQRPSQGPANRVGAFGLGVMLAGVAAMIW</sequence>
<feature type="signal peptide" evidence="8">
    <location>
        <begin position="1"/>
        <end position="20"/>
    </location>
</feature>
<dbReference type="AlphaFoldDB" id="C1GY17"/>
<dbReference type="GO" id="GO:0046872">
    <property type="term" value="F:metal ion binding"/>
    <property type="evidence" value="ECO:0007669"/>
    <property type="project" value="InterPro"/>
</dbReference>
<dbReference type="RefSeq" id="XP_002794426.1">
    <property type="nucleotide sequence ID" value="XM_002794380.2"/>
</dbReference>
<gene>
    <name evidence="9" type="ORF">PAAG_02971</name>
</gene>
<feature type="chain" id="PRO_5002910401" description="superoxide dismutase" evidence="8">
    <location>
        <begin position="21"/>
        <end position="228"/>
    </location>
</feature>
<keyword evidence="10" id="KW-1185">Reference proteome</keyword>
<evidence type="ECO:0000256" key="6">
    <source>
        <dbReference type="ARBA" id="ARBA00022862"/>
    </source>
</evidence>
<dbReference type="InterPro" id="IPR036423">
    <property type="entry name" value="SOD-like_Cu/Zn_dom_sf"/>
</dbReference>
<dbReference type="EMBL" id="KN293999">
    <property type="protein sequence ID" value="EEH41408.1"/>
    <property type="molecule type" value="Genomic_DNA"/>
</dbReference>
<comment type="similarity">
    <text evidence="3">Belongs to the Cu-Zn superoxide dismutase family.</text>
</comment>
<evidence type="ECO:0000256" key="1">
    <source>
        <dbReference type="ARBA" id="ARBA00004196"/>
    </source>
</evidence>
<evidence type="ECO:0000256" key="5">
    <source>
        <dbReference type="ARBA" id="ARBA00022525"/>
    </source>
</evidence>
<evidence type="ECO:0000313" key="10">
    <source>
        <dbReference type="Proteomes" id="UP000002059"/>
    </source>
</evidence>
<dbReference type="Proteomes" id="UP000002059">
    <property type="component" value="Partially assembled WGS sequence"/>
</dbReference>
<dbReference type="GeneID" id="9097918"/>
<dbReference type="HOGENOM" id="CLU_063073_0_0_1"/>